<evidence type="ECO:0000313" key="3">
    <source>
        <dbReference type="EMBL" id="ACL59797.1"/>
    </source>
</evidence>
<keyword evidence="2" id="KW-0732">Signal</keyword>
<gene>
    <name evidence="3" type="ordered locus">Mnod_4940</name>
</gene>
<feature type="signal peptide" evidence="2">
    <location>
        <begin position="1"/>
        <end position="26"/>
    </location>
</feature>
<accession>B8IHA5</accession>
<evidence type="ECO:0000256" key="1">
    <source>
        <dbReference type="SAM" id="MobiDB-lite"/>
    </source>
</evidence>
<feature type="region of interest" description="Disordered" evidence="1">
    <location>
        <begin position="26"/>
        <end position="97"/>
    </location>
</feature>
<feature type="chain" id="PRO_5002874546" evidence="2">
    <location>
        <begin position="27"/>
        <end position="271"/>
    </location>
</feature>
<evidence type="ECO:0000256" key="2">
    <source>
        <dbReference type="SAM" id="SignalP"/>
    </source>
</evidence>
<keyword evidence="4" id="KW-1185">Reference proteome</keyword>
<dbReference type="AlphaFoldDB" id="B8IHA5"/>
<dbReference type="RefSeq" id="WP_015931426.1">
    <property type="nucleotide sequence ID" value="NC_011894.1"/>
</dbReference>
<dbReference type="Proteomes" id="UP000008207">
    <property type="component" value="Chromosome"/>
</dbReference>
<reference evidence="3 4" key="1">
    <citation type="submission" date="2009-01" db="EMBL/GenBank/DDBJ databases">
        <title>Complete sequence of chromosome of Methylobacterium nodulans ORS 2060.</title>
        <authorList>
            <consortium name="US DOE Joint Genome Institute"/>
            <person name="Lucas S."/>
            <person name="Copeland A."/>
            <person name="Lapidus A."/>
            <person name="Glavina del Rio T."/>
            <person name="Dalin E."/>
            <person name="Tice H."/>
            <person name="Bruce D."/>
            <person name="Goodwin L."/>
            <person name="Pitluck S."/>
            <person name="Sims D."/>
            <person name="Brettin T."/>
            <person name="Detter J.C."/>
            <person name="Han C."/>
            <person name="Larimer F."/>
            <person name="Land M."/>
            <person name="Hauser L."/>
            <person name="Kyrpides N."/>
            <person name="Ivanova N."/>
            <person name="Marx C.J."/>
            <person name="Richardson P."/>
        </authorList>
    </citation>
    <scope>NUCLEOTIDE SEQUENCE [LARGE SCALE GENOMIC DNA]</scope>
    <source>
        <strain evidence="4">LMG 21967 / CNCM I-2342 / ORS 2060</strain>
    </source>
</reference>
<dbReference type="KEGG" id="mno:Mnod_4940"/>
<protein>
    <submittedName>
        <fullName evidence="3">Uncharacterized protein</fullName>
    </submittedName>
</protein>
<dbReference type="EMBL" id="CP001349">
    <property type="protein sequence ID" value="ACL59797.1"/>
    <property type="molecule type" value="Genomic_DNA"/>
</dbReference>
<dbReference type="eggNOG" id="COG3904">
    <property type="taxonomic scope" value="Bacteria"/>
</dbReference>
<sequence>MTAPSSSALLAGLFLSAATLATPALAQQAKPGWVDPPSKMEPAARDAATPAQSKPAQPRTAQAPGPKPRHRTAEAASKPRQADRAEPRPTAHRATRVVREEAAHRPVRLAIRPAPRPAPPPAPAETVSDSRLVGWAVAAQDLTRDYFAAFSQPNGVSLGATPRFYAERVVFHGRTMSLGAVLAEKRRFFARWPERRYRARPDSIRTACNAGVATCQVDSTVDFVAANPDRGARSQGTVAVRLGVSFAAGRPMIVSETSRVLSRERVASRID</sequence>
<dbReference type="STRING" id="460265.Mnod_4940"/>
<proteinExistence type="predicted"/>
<evidence type="ECO:0000313" key="4">
    <source>
        <dbReference type="Proteomes" id="UP000008207"/>
    </source>
</evidence>
<dbReference type="HOGENOM" id="CLU_089615_0_0_5"/>
<feature type="compositionally biased region" description="Basic and acidic residues" evidence="1">
    <location>
        <begin position="80"/>
        <end position="89"/>
    </location>
</feature>
<dbReference type="OrthoDB" id="1522627at2"/>
<name>B8IHA5_METNO</name>
<organism evidence="3 4">
    <name type="scientific">Methylobacterium nodulans (strain LMG 21967 / CNCM I-2342 / ORS 2060)</name>
    <dbReference type="NCBI Taxonomy" id="460265"/>
    <lineage>
        <taxon>Bacteria</taxon>
        <taxon>Pseudomonadati</taxon>
        <taxon>Pseudomonadota</taxon>
        <taxon>Alphaproteobacteria</taxon>
        <taxon>Hyphomicrobiales</taxon>
        <taxon>Methylobacteriaceae</taxon>
        <taxon>Methylobacterium</taxon>
    </lineage>
</organism>